<dbReference type="OrthoDB" id="4475657at2"/>
<dbReference type="SUPFAM" id="SSF51905">
    <property type="entry name" value="FAD/NAD(P)-binding domain"/>
    <property type="match status" value="1"/>
</dbReference>
<sequence length="412" mass="43354">MSTVGTGSETVLVVGGGQSGFQAVASLRDKGFAGRVVLVGDEPGVPYQRPPLSKAYLKGTAGDEALRLRPEDFFAEKDIQLVAGRVRSLDRGAAQAVLEDGSKLNYDHLVLATGARNRTLPVPGADLEGVLMLRTREDADRLRAELAAARDVVVIGGGFIGLEFASHAGRPVTVVEAQDRLLARVASPEVSEFFARLHRDAGHTVLLGTGVTALHGEGRVESVELSDGRRLPADLVVVAVGVVPETGLAEAAGLPVTNGVVVDEHLRTEDPKIFAIGDCANFPCVQAGAATRLESVQNAVDQARCVAASITGGSAPYDSLPWFWTDQTAAKLQIVGILANADQTVVTGDLAEGKFSVLSFRDGVLIAVESVNRPADHIAARRLFTAEQRPSYADLKASAFDLKAHVKSRSAA</sequence>
<dbReference type="Pfam" id="PF14759">
    <property type="entry name" value="Reductase_C"/>
    <property type="match status" value="1"/>
</dbReference>
<organism evidence="7 8">
    <name type="scientific">Amycolatopsis saalfeldensis</name>
    <dbReference type="NCBI Taxonomy" id="394193"/>
    <lineage>
        <taxon>Bacteria</taxon>
        <taxon>Bacillati</taxon>
        <taxon>Actinomycetota</taxon>
        <taxon>Actinomycetes</taxon>
        <taxon>Pseudonocardiales</taxon>
        <taxon>Pseudonocardiaceae</taxon>
        <taxon>Amycolatopsis</taxon>
    </lineage>
</organism>
<accession>A0A1H8XLB1</accession>
<keyword evidence="2" id="KW-0285">Flavoprotein</keyword>
<evidence type="ECO:0000313" key="7">
    <source>
        <dbReference type="EMBL" id="SEP40770.1"/>
    </source>
</evidence>
<dbReference type="InterPro" id="IPR036188">
    <property type="entry name" value="FAD/NAD-bd_sf"/>
</dbReference>
<comment type="cofactor">
    <cofactor evidence="1">
        <name>FAD</name>
        <dbReference type="ChEBI" id="CHEBI:57692"/>
    </cofactor>
</comment>
<keyword evidence="3" id="KW-0274">FAD</keyword>
<dbReference type="Gene3D" id="3.50.50.60">
    <property type="entry name" value="FAD/NAD(P)-binding domain"/>
    <property type="match status" value="2"/>
</dbReference>
<dbReference type="PANTHER" id="PTHR43557">
    <property type="entry name" value="APOPTOSIS-INDUCING FACTOR 1"/>
    <property type="match status" value="1"/>
</dbReference>
<keyword evidence="8" id="KW-1185">Reference proteome</keyword>
<dbReference type="InterPro" id="IPR023753">
    <property type="entry name" value="FAD/NAD-binding_dom"/>
</dbReference>
<dbReference type="InterPro" id="IPR016156">
    <property type="entry name" value="FAD/NAD-linked_Rdtase_dimer_sf"/>
</dbReference>
<evidence type="ECO:0000256" key="3">
    <source>
        <dbReference type="ARBA" id="ARBA00022827"/>
    </source>
</evidence>
<evidence type="ECO:0000256" key="2">
    <source>
        <dbReference type="ARBA" id="ARBA00022630"/>
    </source>
</evidence>
<keyword evidence="4" id="KW-0560">Oxidoreductase</keyword>
<keyword evidence="7" id="KW-0223">Dioxygenase</keyword>
<dbReference type="PRINTS" id="PR00368">
    <property type="entry name" value="FADPNR"/>
</dbReference>
<evidence type="ECO:0000256" key="1">
    <source>
        <dbReference type="ARBA" id="ARBA00001974"/>
    </source>
</evidence>
<evidence type="ECO:0000313" key="8">
    <source>
        <dbReference type="Proteomes" id="UP000198582"/>
    </source>
</evidence>
<feature type="domain" description="Reductase C-terminal" evidence="6">
    <location>
        <begin position="322"/>
        <end position="404"/>
    </location>
</feature>
<proteinExistence type="predicted"/>
<evidence type="ECO:0000259" key="6">
    <source>
        <dbReference type="Pfam" id="PF14759"/>
    </source>
</evidence>
<dbReference type="GO" id="GO:0016651">
    <property type="term" value="F:oxidoreductase activity, acting on NAD(P)H"/>
    <property type="evidence" value="ECO:0007669"/>
    <property type="project" value="TreeGrafter"/>
</dbReference>
<dbReference type="Proteomes" id="UP000198582">
    <property type="component" value="Unassembled WGS sequence"/>
</dbReference>
<evidence type="ECO:0000256" key="4">
    <source>
        <dbReference type="ARBA" id="ARBA00023002"/>
    </source>
</evidence>
<dbReference type="RefSeq" id="WP_091618267.1">
    <property type="nucleotide sequence ID" value="NZ_FOEF01000008.1"/>
</dbReference>
<dbReference type="InterPro" id="IPR028202">
    <property type="entry name" value="Reductase_C"/>
</dbReference>
<protein>
    <submittedName>
        <fullName evidence="7">3-phenylpropionate/trans-cinnamate dioxygenase ferredoxin reductase subunit</fullName>
    </submittedName>
</protein>
<dbReference type="PANTHER" id="PTHR43557:SF2">
    <property type="entry name" value="RIESKE DOMAIN-CONTAINING PROTEIN-RELATED"/>
    <property type="match status" value="1"/>
</dbReference>
<feature type="domain" description="FAD/NAD(P)-binding" evidence="5">
    <location>
        <begin position="10"/>
        <end position="303"/>
    </location>
</feature>
<dbReference type="PRINTS" id="PR00411">
    <property type="entry name" value="PNDRDTASEI"/>
</dbReference>
<dbReference type="EMBL" id="FOEF01000008">
    <property type="protein sequence ID" value="SEP40770.1"/>
    <property type="molecule type" value="Genomic_DNA"/>
</dbReference>
<dbReference type="AlphaFoldDB" id="A0A1H8XLB1"/>
<reference evidence="7 8" key="1">
    <citation type="submission" date="2016-10" db="EMBL/GenBank/DDBJ databases">
        <authorList>
            <person name="de Groot N.N."/>
        </authorList>
    </citation>
    <scope>NUCLEOTIDE SEQUENCE [LARGE SCALE GENOMIC DNA]</scope>
    <source>
        <strain evidence="7 8">DSM 44993</strain>
    </source>
</reference>
<dbReference type="GO" id="GO:0051213">
    <property type="term" value="F:dioxygenase activity"/>
    <property type="evidence" value="ECO:0007669"/>
    <property type="project" value="UniProtKB-KW"/>
</dbReference>
<dbReference type="Pfam" id="PF07992">
    <property type="entry name" value="Pyr_redox_2"/>
    <property type="match status" value="1"/>
</dbReference>
<dbReference type="STRING" id="394193.SAMN04489732_10843"/>
<dbReference type="Gene3D" id="3.30.390.30">
    <property type="match status" value="1"/>
</dbReference>
<gene>
    <name evidence="7" type="ORF">SAMN04489732_10843</name>
</gene>
<dbReference type="InterPro" id="IPR050446">
    <property type="entry name" value="FAD-oxidoreductase/Apoptosis"/>
</dbReference>
<name>A0A1H8XLB1_9PSEU</name>
<evidence type="ECO:0000259" key="5">
    <source>
        <dbReference type="Pfam" id="PF07992"/>
    </source>
</evidence>
<dbReference type="SUPFAM" id="SSF55424">
    <property type="entry name" value="FAD/NAD-linked reductases, dimerisation (C-terminal) domain"/>
    <property type="match status" value="1"/>
</dbReference>
<dbReference type="GO" id="GO:0005737">
    <property type="term" value="C:cytoplasm"/>
    <property type="evidence" value="ECO:0007669"/>
    <property type="project" value="TreeGrafter"/>
</dbReference>